<reference evidence="2 3" key="1">
    <citation type="submission" date="2023-01" db="EMBL/GenBank/DDBJ databases">
        <title>Novel species of the genus Vogesella isolated from rivers.</title>
        <authorList>
            <person name="Lu H."/>
        </authorList>
    </citation>
    <scope>NUCLEOTIDE SEQUENCE [LARGE SCALE GENOMIC DNA]</scope>
    <source>
        <strain evidence="2 3">DC21W</strain>
    </source>
</reference>
<dbReference type="EMBL" id="JAQQLF010000037">
    <property type="protein sequence ID" value="MDC7719171.1"/>
    <property type="molecule type" value="Genomic_DNA"/>
</dbReference>
<dbReference type="Proteomes" id="UP001219956">
    <property type="component" value="Unassembled WGS sequence"/>
</dbReference>
<comment type="caution">
    <text evidence="2">The sequence shown here is derived from an EMBL/GenBank/DDBJ whole genome shotgun (WGS) entry which is preliminary data.</text>
</comment>
<keyword evidence="1" id="KW-1133">Transmembrane helix</keyword>
<evidence type="ECO:0000313" key="3">
    <source>
        <dbReference type="Proteomes" id="UP001219956"/>
    </source>
</evidence>
<keyword evidence="1" id="KW-0472">Membrane</keyword>
<organism evidence="2 3">
    <name type="scientific">Vogesella aquatica</name>
    <dbReference type="NCBI Taxonomy" id="2984206"/>
    <lineage>
        <taxon>Bacteria</taxon>
        <taxon>Pseudomonadati</taxon>
        <taxon>Pseudomonadota</taxon>
        <taxon>Betaproteobacteria</taxon>
        <taxon>Neisseriales</taxon>
        <taxon>Chromobacteriaceae</taxon>
        <taxon>Vogesella</taxon>
    </lineage>
</organism>
<feature type="transmembrane region" description="Helical" evidence="1">
    <location>
        <begin position="6"/>
        <end position="25"/>
    </location>
</feature>
<evidence type="ECO:0000313" key="2">
    <source>
        <dbReference type="EMBL" id="MDC7719171.1"/>
    </source>
</evidence>
<keyword evidence="3" id="KW-1185">Reference proteome</keyword>
<dbReference type="RefSeq" id="WP_272753345.1">
    <property type="nucleotide sequence ID" value="NZ_JAQQLF010000037.1"/>
</dbReference>
<keyword evidence="1" id="KW-0812">Transmembrane</keyword>
<feature type="transmembrane region" description="Helical" evidence="1">
    <location>
        <begin position="37"/>
        <end position="62"/>
    </location>
</feature>
<proteinExistence type="predicted"/>
<sequence>MENIEWLLYLVYPLAIFFCCRRAALGLQFNTVVARSFYGVLALICFFSYFWFVSNFKFLIIYEKVRLEKPNYSSGVVWHVGSRNGVVIALTNGEKYYCDTKSSGACLVSMREMSELKTKHGFMNSFIIKIGWKKFYDLRVVYSICIDGKNYVAERESELRFDEQYNFAKQYTWVFLAVSILCFIMLFIV</sequence>
<gene>
    <name evidence="2" type="ORF">PQU95_18385</name>
</gene>
<protein>
    <submittedName>
        <fullName evidence="2">Uncharacterized protein</fullName>
    </submittedName>
</protein>
<feature type="transmembrane region" description="Helical" evidence="1">
    <location>
        <begin position="170"/>
        <end position="188"/>
    </location>
</feature>
<name>A0ABT5J2X3_9NEIS</name>
<accession>A0ABT5J2X3</accession>
<evidence type="ECO:0000256" key="1">
    <source>
        <dbReference type="SAM" id="Phobius"/>
    </source>
</evidence>